<dbReference type="InParanoid" id="A0A067MXD9"/>
<dbReference type="HOGENOM" id="CLU_035509_11_3_1"/>
<dbReference type="STRING" id="930990.A0A067MXD9"/>
<feature type="transmembrane region" description="Helical" evidence="1">
    <location>
        <begin position="127"/>
        <end position="151"/>
    </location>
</feature>
<dbReference type="Pfam" id="PF20151">
    <property type="entry name" value="DUF6533"/>
    <property type="match status" value="1"/>
</dbReference>
<feature type="domain" description="DUF6533" evidence="2">
    <location>
        <begin position="15"/>
        <end position="52"/>
    </location>
</feature>
<reference evidence="4" key="1">
    <citation type="journal article" date="2014" name="Proc. Natl. Acad. Sci. U.S.A.">
        <title>Extensive sampling of basidiomycete genomes demonstrates inadequacy of the white-rot/brown-rot paradigm for wood decay fungi.</title>
        <authorList>
            <person name="Riley R."/>
            <person name="Salamov A.A."/>
            <person name="Brown D.W."/>
            <person name="Nagy L.G."/>
            <person name="Floudas D."/>
            <person name="Held B.W."/>
            <person name="Levasseur A."/>
            <person name="Lombard V."/>
            <person name="Morin E."/>
            <person name="Otillar R."/>
            <person name="Lindquist E.A."/>
            <person name="Sun H."/>
            <person name="LaButti K.M."/>
            <person name="Schmutz J."/>
            <person name="Jabbour D."/>
            <person name="Luo H."/>
            <person name="Baker S.E."/>
            <person name="Pisabarro A.G."/>
            <person name="Walton J.D."/>
            <person name="Blanchette R.A."/>
            <person name="Henrissat B."/>
            <person name="Martin F."/>
            <person name="Cullen D."/>
            <person name="Hibbett D.S."/>
            <person name="Grigoriev I.V."/>
        </authorList>
    </citation>
    <scope>NUCLEOTIDE SEQUENCE [LARGE SCALE GENOMIC DNA]</scope>
    <source>
        <strain evidence="4">FD-172 SS1</strain>
    </source>
</reference>
<dbReference type="AlphaFoldDB" id="A0A067MXD9"/>
<evidence type="ECO:0000313" key="3">
    <source>
        <dbReference type="EMBL" id="KDQ16567.1"/>
    </source>
</evidence>
<gene>
    <name evidence="3" type="ORF">BOTBODRAFT_186562</name>
</gene>
<name>A0A067MXD9_BOTB1</name>
<dbReference type="Proteomes" id="UP000027195">
    <property type="component" value="Unassembled WGS sequence"/>
</dbReference>
<sequence length="292" mass="33330">MTTGVSLLYYLIPTVYTLLCYDHAITFGEEVRLVWNAPWNLAKFLYLFLRYSTEITLLIEGAYRFHGDTTTSGAYPLAVRKISGDKLLEHCRLLTGLYTTTLTASQLVIDLLLFIRVYAIWNRQRRVFVLMGALLVANYTIYAYAIGVLATNMNKYAVLWGTCSDLQIIPIVYVTWSISLFYESAAFAMTLIKSIQMARNHGIRGTIFYVIFRDGLSYFVVLTVLRACTFVSAADSQMAMTSISPVLARTLSVVLTARMFLNLRGVRTHEDWAVQTNIRERVSLRHEEYEIK</sequence>
<feature type="transmembrane region" description="Helical" evidence="1">
    <location>
        <begin position="96"/>
        <end position="115"/>
    </location>
</feature>
<evidence type="ECO:0000256" key="1">
    <source>
        <dbReference type="SAM" id="Phobius"/>
    </source>
</evidence>
<dbReference type="OrthoDB" id="3354157at2759"/>
<keyword evidence="4" id="KW-1185">Reference proteome</keyword>
<keyword evidence="1" id="KW-0812">Transmembrane</keyword>
<proteinExistence type="predicted"/>
<evidence type="ECO:0000313" key="4">
    <source>
        <dbReference type="Proteomes" id="UP000027195"/>
    </source>
</evidence>
<evidence type="ECO:0000259" key="2">
    <source>
        <dbReference type="Pfam" id="PF20151"/>
    </source>
</evidence>
<feature type="transmembrane region" description="Helical" evidence="1">
    <location>
        <begin position="171"/>
        <end position="195"/>
    </location>
</feature>
<dbReference type="EMBL" id="KL198027">
    <property type="protein sequence ID" value="KDQ16567.1"/>
    <property type="molecule type" value="Genomic_DNA"/>
</dbReference>
<keyword evidence="1" id="KW-0472">Membrane</keyword>
<protein>
    <recommendedName>
        <fullName evidence="2">DUF6533 domain-containing protein</fullName>
    </recommendedName>
</protein>
<keyword evidence="1" id="KW-1133">Transmembrane helix</keyword>
<dbReference type="InterPro" id="IPR045340">
    <property type="entry name" value="DUF6533"/>
</dbReference>
<accession>A0A067MXD9</accession>
<organism evidence="3 4">
    <name type="scientific">Botryobasidium botryosum (strain FD-172 SS1)</name>
    <dbReference type="NCBI Taxonomy" id="930990"/>
    <lineage>
        <taxon>Eukaryota</taxon>
        <taxon>Fungi</taxon>
        <taxon>Dikarya</taxon>
        <taxon>Basidiomycota</taxon>
        <taxon>Agaricomycotina</taxon>
        <taxon>Agaricomycetes</taxon>
        <taxon>Cantharellales</taxon>
        <taxon>Botryobasidiaceae</taxon>
        <taxon>Botryobasidium</taxon>
    </lineage>
</organism>